<evidence type="ECO:0000256" key="2">
    <source>
        <dbReference type="SAM" id="SignalP"/>
    </source>
</evidence>
<dbReference type="InterPro" id="IPR014044">
    <property type="entry name" value="CAP_dom"/>
</dbReference>
<organism evidence="4">
    <name type="scientific">Mesocestoides corti</name>
    <name type="common">Flatworm</name>
    <dbReference type="NCBI Taxonomy" id="53468"/>
    <lineage>
        <taxon>Eukaryota</taxon>
        <taxon>Metazoa</taxon>
        <taxon>Spiralia</taxon>
        <taxon>Lophotrochozoa</taxon>
        <taxon>Platyhelminthes</taxon>
        <taxon>Cestoda</taxon>
        <taxon>Eucestoda</taxon>
        <taxon>Cyclophyllidea</taxon>
        <taxon>Mesocestoididae</taxon>
        <taxon>Mesocestoides</taxon>
    </lineage>
</organism>
<feature type="domain" description="SCP" evidence="3">
    <location>
        <begin position="22"/>
        <end position="138"/>
    </location>
</feature>
<dbReference type="SUPFAM" id="SSF55797">
    <property type="entry name" value="PR-1-like"/>
    <property type="match status" value="1"/>
</dbReference>
<name>A0A5K3FA96_MESCO</name>
<feature type="signal peptide" evidence="2">
    <location>
        <begin position="1"/>
        <end position="16"/>
    </location>
</feature>
<proteinExistence type="predicted"/>
<evidence type="ECO:0000313" key="4">
    <source>
        <dbReference type="WBParaSite" id="MCU_006215-RA"/>
    </source>
</evidence>
<dbReference type="WBParaSite" id="MCU_006215-RA">
    <property type="protein sequence ID" value="MCU_006215-RA"/>
    <property type="gene ID" value="MCU_006215"/>
</dbReference>
<feature type="region of interest" description="Disordered" evidence="1">
    <location>
        <begin position="218"/>
        <end position="237"/>
    </location>
</feature>
<dbReference type="SMART" id="SM00198">
    <property type="entry name" value="SCP"/>
    <property type="match status" value="1"/>
</dbReference>
<dbReference type="Gene3D" id="3.40.33.10">
    <property type="entry name" value="CAP"/>
    <property type="match status" value="1"/>
</dbReference>
<feature type="chain" id="PRO_5024339719" evidence="2">
    <location>
        <begin position="17"/>
        <end position="265"/>
    </location>
</feature>
<reference evidence="4" key="1">
    <citation type="submission" date="2019-11" db="UniProtKB">
        <authorList>
            <consortium name="WormBaseParasite"/>
        </authorList>
    </citation>
    <scope>IDENTIFICATION</scope>
</reference>
<evidence type="ECO:0000256" key="1">
    <source>
        <dbReference type="SAM" id="MobiDB-lite"/>
    </source>
</evidence>
<dbReference type="AlphaFoldDB" id="A0A5K3FA96"/>
<feature type="compositionally biased region" description="Polar residues" evidence="1">
    <location>
        <begin position="218"/>
        <end position="230"/>
    </location>
</feature>
<evidence type="ECO:0000259" key="3">
    <source>
        <dbReference type="SMART" id="SM00198"/>
    </source>
</evidence>
<dbReference type="InterPro" id="IPR035940">
    <property type="entry name" value="CAP_sf"/>
</dbReference>
<accession>A0A5K3FA96</accession>
<sequence length="265" mass="29444">MLRLICLVALVWWSKAEPLSEDERGRILEVHRKIREEVEPPASNMMLMNYSVELEKMAEKWLRNCTYPLPSGSIHPEYKDVEAVLQFGKKPEEASFEPASKFDGEKETYNYERNTCTSLCGNYRRQCTELTTPGAVPYASEPPEDLVATDSLEKIEPPIQAQTGTSTTKMPLIQTQKMLSPTVKPLILTLPATSPTKRHKATIAAEVPLELVQKQSGDASMLQSQASPIETDQLTSQSQTTTSISKRLSAVNALLSAFIAVVFLA</sequence>
<protein>
    <submittedName>
        <fullName evidence="4">SCP domain-containing protein</fullName>
    </submittedName>
</protein>
<keyword evidence="2" id="KW-0732">Signal</keyword>